<gene>
    <name evidence="6" type="ORF">D2T33_17000</name>
</gene>
<dbReference type="InterPro" id="IPR010982">
    <property type="entry name" value="Lambda_DNA-bd_dom_sf"/>
</dbReference>
<dbReference type="CDD" id="cd01392">
    <property type="entry name" value="HTH_LacI"/>
    <property type="match status" value="1"/>
</dbReference>
<accession>A0A443IP83</accession>
<keyword evidence="4" id="KW-0804">Transcription</keyword>
<keyword evidence="7" id="KW-1185">Reference proteome</keyword>
<dbReference type="InterPro" id="IPR000843">
    <property type="entry name" value="HTH_LacI"/>
</dbReference>
<dbReference type="Proteomes" id="UP000285710">
    <property type="component" value="Unassembled WGS sequence"/>
</dbReference>
<dbReference type="InterPro" id="IPR046335">
    <property type="entry name" value="LacI/GalR-like_sensor"/>
</dbReference>
<protein>
    <submittedName>
        <fullName evidence="6">LacI family transcriptional regulator</fullName>
    </submittedName>
</protein>
<dbReference type="PROSITE" id="PS50932">
    <property type="entry name" value="HTH_LACI_2"/>
    <property type="match status" value="1"/>
</dbReference>
<evidence type="ECO:0000256" key="1">
    <source>
        <dbReference type="ARBA" id="ARBA00022491"/>
    </source>
</evidence>
<dbReference type="InterPro" id="IPR028082">
    <property type="entry name" value="Peripla_BP_I"/>
</dbReference>
<dbReference type="AlphaFoldDB" id="A0A443IP83"/>
<dbReference type="GO" id="GO:0003700">
    <property type="term" value="F:DNA-binding transcription factor activity"/>
    <property type="evidence" value="ECO:0007669"/>
    <property type="project" value="TreeGrafter"/>
</dbReference>
<dbReference type="Gene3D" id="3.40.50.2300">
    <property type="match status" value="2"/>
</dbReference>
<dbReference type="PANTHER" id="PTHR30146:SF95">
    <property type="entry name" value="RIBOSE OPERON REPRESSOR"/>
    <property type="match status" value="1"/>
</dbReference>
<evidence type="ECO:0000256" key="2">
    <source>
        <dbReference type="ARBA" id="ARBA00023015"/>
    </source>
</evidence>
<feature type="domain" description="HTH lacI-type" evidence="5">
    <location>
        <begin position="16"/>
        <end position="70"/>
    </location>
</feature>
<comment type="caution">
    <text evidence="6">The sequence shown here is derived from an EMBL/GenBank/DDBJ whole genome shotgun (WGS) entry which is preliminary data.</text>
</comment>
<dbReference type="RefSeq" id="WP_128270576.1">
    <property type="nucleotide sequence ID" value="NZ_SAUW01000022.1"/>
</dbReference>
<keyword evidence="1" id="KW-0678">Repressor</keyword>
<dbReference type="CDD" id="cd06278">
    <property type="entry name" value="PBP1_LacI-like"/>
    <property type="match status" value="1"/>
</dbReference>
<dbReference type="SUPFAM" id="SSF53822">
    <property type="entry name" value="Periplasmic binding protein-like I"/>
    <property type="match status" value="1"/>
</dbReference>
<organism evidence="6 7">
    <name type="scientific">Paenirhodobacter populi</name>
    <dbReference type="NCBI Taxonomy" id="2306993"/>
    <lineage>
        <taxon>Bacteria</taxon>
        <taxon>Pseudomonadati</taxon>
        <taxon>Pseudomonadota</taxon>
        <taxon>Alphaproteobacteria</taxon>
        <taxon>Rhodobacterales</taxon>
        <taxon>Rhodobacter group</taxon>
        <taxon>Paenirhodobacter</taxon>
    </lineage>
</organism>
<proteinExistence type="predicted"/>
<keyword evidence="2" id="KW-0805">Transcription regulation</keyword>
<dbReference type="SMART" id="SM00354">
    <property type="entry name" value="HTH_LACI"/>
    <property type="match status" value="1"/>
</dbReference>
<keyword evidence="3" id="KW-0238">DNA-binding</keyword>
<dbReference type="Pfam" id="PF00356">
    <property type="entry name" value="LacI"/>
    <property type="match status" value="1"/>
</dbReference>
<dbReference type="EMBL" id="SAUW01000022">
    <property type="protein sequence ID" value="RWR07463.1"/>
    <property type="molecule type" value="Genomic_DNA"/>
</dbReference>
<dbReference type="SUPFAM" id="SSF47413">
    <property type="entry name" value="lambda repressor-like DNA-binding domains"/>
    <property type="match status" value="1"/>
</dbReference>
<evidence type="ECO:0000313" key="6">
    <source>
        <dbReference type="EMBL" id="RWR07463.1"/>
    </source>
</evidence>
<evidence type="ECO:0000256" key="4">
    <source>
        <dbReference type="ARBA" id="ARBA00023163"/>
    </source>
</evidence>
<evidence type="ECO:0000256" key="3">
    <source>
        <dbReference type="ARBA" id="ARBA00023125"/>
    </source>
</evidence>
<sequence length="345" mass="36979">MARQPTSDAIARPGPPTAHDVARLAGVSQSAVSRSFTPGASVSEKTRQKVLKTAKELGYRPNLIARSLITQRSNLIGVAIPHLGNPFYATLLEALSEDLAEHGYRAMLFPAPMSAFVDPLIEEMLSFRLGGLILVSSSLSSGLAEECLRIGLPVVQVNRVSSRGTVSTIVGDNRGGAAQVAEFLVAGGHERIAYMAGLEASSTNHDREEGFTECLARHGRSLSHRVVANYSAEQARDHARILLARPDRPDALFCANDHMAIAVLSVARAEFGLVPGRDISIVGFDDTRLSAMPEFSLTTFRQPVIEMARDAADVLHRMISAPDAEATRTVLPGELVIRGSARLPG</sequence>
<dbReference type="GO" id="GO:0000976">
    <property type="term" value="F:transcription cis-regulatory region binding"/>
    <property type="evidence" value="ECO:0007669"/>
    <property type="project" value="TreeGrafter"/>
</dbReference>
<evidence type="ECO:0000313" key="7">
    <source>
        <dbReference type="Proteomes" id="UP000285710"/>
    </source>
</evidence>
<dbReference type="Gene3D" id="1.10.260.40">
    <property type="entry name" value="lambda repressor-like DNA-binding domains"/>
    <property type="match status" value="1"/>
</dbReference>
<dbReference type="Pfam" id="PF13377">
    <property type="entry name" value="Peripla_BP_3"/>
    <property type="match status" value="1"/>
</dbReference>
<reference evidence="6 7" key="2">
    <citation type="submission" date="2019-01" db="EMBL/GenBank/DDBJ databases">
        <authorList>
            <person name="Li Y."/>
        </authorList>
    </citation>
    <scope>NUCLEOTIDE SEQUENCE [LARGE SCALE GENOMIC DNA]</scope>
    <source>
        <strain evidence="6 7">2D-5</strain>
    </source>
</reference>
<reference evidence="6 7" key="1">
    <citation type="submission" date="2019-01" db="EMBL/GenBank/DDBJ databases">
        <title>Sinorhodobacter populi sp. nov. isolated from the symptomatic bark tissue of Populus euramericana canker.</title>
        <authorList>
            <person name="Xu G."/>
        </authorList>
    </citation>
    <scope>NUCLEOTIDE SEQUENCE [LARGE SCALE GENOMIC DNA]</scope>
    <source>
        <strain evidence="6 7">2D-5</strain>
    </source>
</reference>
<name>A0A443IP83_9RHOB</name>
<dbReference type="PANTHER" id="PTHR30146">
    <property type="entry name" value="LACI-RELATED TRANSCRIPTIONAL REPRESSOR"/>
    <property type="match status" value="1"/>
</dbReference>
<evidence type="ECO:0000259" key="5">
    <source>
        <dbReference type="PROSITE" id="PS50932"/>
    </source>
</evidence>